<evidence type="ECO:0000256" key="1">
    <source>
        <dbReference type="SAM" id="MobiDB-lite"/>
    </source>
</evidence>
<organism evidence="2 3">
    <name type="scientific">Streptomyces fructofermentans</name>
    <dbReference type="NCBI Taxonomy" id="152141"/>
    <lineage>
        <taxon>Bacteria</taxon>
        <taxon>Bacillati</taxon>
        <taxon>Actinomycetota</taxon>
        <taxon>Actinomycetes</taxon>
        <taxon>Kitasatosporales</taxon>
        <taxon>Streptomycetaceae</taxon>
        <taxon>Streptomyces</taxon>
    </lineage>
</organism>
<dbReference type="EMBL" id="BMWD01000013">
    <property type="protein sequence ID" value="GGX68815.1"/>
    <property type="molecule type" value="Genomic_DNA"/>
</dbReference>
<evidence type="ECO:0000313" key="2">
    <source>
        <dbReference type="EMBL" id="GGX68815.1"/>
    </source>
</evidence>
<keyword evidence="3" id="KW-1185">Reference proteome</keyword>
<feature type="region of interest" description="Disordered" evidence="1">
    <location>
        <begin position="48"/>
        <end position="76"/>
    </location>
</feature>
<reference evidence="2" key="1">
    <citation type="journal article" date="2014" name="Int. J. Syst. Evol. Microbiol.">
        <title>Complete genome sequence of Corynebacterium casei LMG S-19264T (=DSM 44701T), isolated from a smear-ripened cheese.</title>
        <authorList>
            <consortium name="US DOE Joint Genome Institute (JGI-PGF)"/>
            <person name="Walter F."/>
            <person name="Albersmeier A."/>
            <person name="Kalinowski J."/>
            <person name="Ruckert C."/>
        </authorList>
    </citation>
    <scope>NUCLEOTIDE SEQUENCE</scope>
    <source>
        <strain evidence="2">JCM 4956</strain>
    </source>
</reference>
<name>A0A918KN96_9ACTN</name>
<dbReference type="AlphaFoldDB" id="A0A918KN96"/>
<reference evidence="2" key="2">
    <citation type="submission" date="2020-09" db="EMBL/GenBank/DDBJ databases">
        <authorList>
            <person name="Sun Q."/>
            <person name="Ohkuma M."/>
        </authorList>
    </citation>
    <scope>NUCLEOTIDE SEQUENCE</scope>
    <source>
        <strain evidence="2">JCM 4956</strain>
    </source>
</reference>
<protein>
    <submittedName>
        <fullName evidence="2">Uncharacterized protein</fullName>
    </submittedName>
</protein>
<evidence type="ECO:0000313" key="3">
    <source>
        <dbReference type="Proteomes" id="UP000645555"/>
    </source>
</evidence>
<feature type="region of interest" description="Disordered" evidence="1">
    <location>
        <begin position="1"/>
        <end position="24"/>
    </location>
</feature>
<accession>A0A918KN96</accession>
<feature type="compositionally biased region" description="Basic and acidic residues" evidence="1">
    <location>
        <begin position="58"/>
        <end position="73"/>
    </location>
</feature>
<sequence length="135" mass="14898">MQQSPAQGLHLSAELIPTEPHQEAGTRTDIGLTRVGIRKVLDLHDVPGGSWKGVGDSGRGEKGGEATNRERFASQRVRRQTIFRREAKIRPGPPGYGLEAEGPYVFVPGVVRRWSACEMAVRCVRQPLRRSAVPF</sequence>
<proteinExistence type="predicted"/>
<comment type="caution">
    <text evidence="2">The sequence shown here is derived from an EMBL/GenBank/DDBJ whole genome shotgun (WGS) entry which is preliminary data.</text>
</comment>
<dbReference type="Proteomes" id="UP000645555">
    <property type="component" value="Unassembled WGS sequence"/>
</dbReference>
<gene>
    <name evidence="2" type="ORF">GCM10010515_40700</name>
</gene>